<protein>
    <submittedName>
        <fullName evidence="8">Putative Serine/threonine protein kinase</fullName>
    </submittedName>
</protein>
<keyword evidence="2" id="KW-0808">Transferase</keyword>
<dbReference type="InterPro" id="IPR036457">
    <property type="entry name" value="PPM-type-like_dom_sf"/>
</dbReference>
<gene>
    <name evidence="8" type="ORF">ALP36_04263</name>
</gene>
<dbReference type="InterPro" id="IPR000719">
    <property type="entry name" value="Prot_kinase_dom"/>
</dbReference>
<comment type="caution">
    <text evidence="8">The sequence shown here is derived from an EMBL/GenBank/DDBJ whole genome shotgun (WGS) entry which is preliminary data.</text>
</comment>
<reference evidence="8 9" key="1">
    <citation type="submission" date="2018-08" db="EMBL/GenBank/DDBJ databases">
        <title>Recombination of ecologically and evolutionarily significant loci maintains genetic cohesion in the Pseudomonas syringae species complex.</title>
        <authorList>
            <person name="Dillon M."/>
            <person name="Thakur S."/>
            <person name="Almeida R.N.D."/>
            <person name="Weir B.S."/>
            <person name="Guttman D.S."/>
        </authorList>
    </citation>
    <scope>NUCLEOTIDE SEQUENCE [LARGE SCALE GENOMIC DNA]</scope>
    <source>
        <strain evidence="8 9">ICMP 9829</strain>
    </source>
</reference>
<dbReference type="EMBL" id="RBTT01000288">
    <property type="protein sequence ID" value="RMU05753.1"/>
    <property type="molecule type" value="Genomic_DNA"/>
</dbReference>
<keyword evidence="3" id="KW-0547">Nucleotide-binding</keyword>
<evidence type="ECO:0000313" key="8">
    <source>
        <dbReference type="EMBL" id="RMU05753.1"/>
    </source>
</evidence>
<feature type="domain" description="PPM-type phosphatase" evidence="7">
    <location>
        <begin position="6"/>
        <end position="224"/>
    </location>
</feature>
<proteinExistence type="predicted"/>
<dbReference type="AlphaFoldDB" id="A0A3M5R9S0"/>
<dbReference type="Gene3D" id="3.60.40.10">
    <property type="entry name" value="PPM-type phosphatase domain"/>
    <property type="match status" value="1"/>
</dbReference>
<dbReference type="SMART" id="SM00220">
    <property type="entry name" value="S_TKc"/>
    <property type="match status" value="1"/>
</dbReference>
<dbReference type="InterPro" id="IPR001932">
    <property type="entry name" value="PPM-type_phosphatase-like_dom"/>
</dbReference>
<dbReference type="Proteomes" id="UP000274212">
    <property type="component" value="Unassembled WGS sequence"/>
</dbReference>
<sequence>MTLQLRFAEFSASGPRAENQDALRMVTPAPALAASKGYLFALADGVSQCADGALAAQSTLQALALDYYSTPETWGVAQSLDRLLLAQNRWLLANGLLTTLSALVLRGRRFTLAHVGDCRAYRWQAGTLKRISEDHVSEQADMQHVLKRALGLDQYVVMDYLEGELCEGERLLLVSDGIWATLGDASIRSILTEQDDHDSAVKTLVSAAHLAGSQDNASALLIQVDSLGTDDLGDTLLQLQQWPLPPALKVGQTFEGWNVGDIVAQSRQSILYRVKDAHGQPWLLKTLPASRHDEAGAGQGLLLEEWFLRRVAGRFFPEVHSLAQRQHLYYVMREYPGSTLAEVFRRNGPLPLVQWQDLATRVLRATGLLHRRNIIHRDIKPENLLLGNDGELRLLDFGLAFCPGLSATNAEDLPGTPSYIAPEAFNGAEAHPRQDLYAVGVTLYYLLTGHYPYGEIEAFQHRRFGTPIPASRYRPDLPQWLSQSLDKALQADPDQRYETSEQWLLELEQAEHRPLVARPRPLLEREPLKVWRWSRCCAICWRSSGSWGATDSAAPAPLLCSTPQASAEITATIANTPVYAREHELAQALHSPFQIIHNAQPSTMKAAPPERTGPDKGVPVRQLAGRLFLFAHTVSSPLSGDSEAR</sequence>
<dbReference type="PROSITE" id="PS00108">
    <property type="entry name" value="PROTEIN_KINASE_ST"/>
    <property type="match status" value="1"/>
</dbReference>
<evidence type="ECO:0000256" key="2">
    <source>
        <dbReference type="ARBA" id="ARBA00022679"/>
    </source>
</evidence>
<dbReference type="PANTHER" id="PTHR24351">
    <property type="entry name" value="RIBOSOMAL PROTEIN S6 KINASE"/>
    <property type="match status" value="1"/>
</dbReference>
<dbReference type="InterPro" id="IPR011009">
    <property type="entry name" value="Kinase-like_dom_sf"/>
</dbReference>
<feature type="domain" description="Protein kinase" evidence="6">
    <location>
        <begin position="257"/>
        <end position="515"/>
    </location>
</feature>
<dbReference type="GO" id="GO:0004674">
    <property type="term" value="F:protein serine/threonine kinase activity"/>
    <property type="evidence" value="ECO:0007669"/>
    <property type="project" value="UniProtKB-KW"/>
</dbReference>
<dbReference type="CDD" id="cd14014">
    <property type="entry name" value="STKc_PknB_like"/>
    <property type="match status" value="1"/>
</dbReference>
<keyword evidence="4 8" id="KW-0418">Kinase</keyword>
<dbReference type="SMART" id="SM00331">
    <property type="entry name" value="PP2C_SIG"/>
    <property type="match status" value="1"/>
</dbReference>
<dbReference type="InterPro" id="IPR008271">
    <property type="entry name" value="Ser/Thr_kinase_AS"/>
</dbReference>
<dbReference type="PROSITE" id="PS50011">
    <property type="entry name" value="PROTEIN_KINASE_DOM"/>
    <property type="match status" value="1"/>
</dbReference>
<evidence type="ECO:0000256" key="1">
    <source>
        <dbReference type="ARBA" id="ARBA00022527"/>
    </source>
</evidence>
<dbReference type="PROSITE" id="PS51746">
    <property type="entry name" value="PPM_2"/>
    <property type="match status" value="1"/>
</dbReference>
<evidence type="ECO:0000313" key="9">
    <source>
        <dbReference type="Proteomes" id="UP000274212"/>
    </source>
</evidence>
<evidence type="ECO:0000256" key="4">
    <source>
        <dbReference type="ARBA" id="ARBA00022777"/>
    </source>
</evidence>
<dbReference type="Gene3D" id="1.10.510.10">
    <property type="entry name" value="Transferase(Phosphotransferase) domain 1"/>
    <property type="match status" value="1"/>
</dbReference>
<dbReference type="SMART" id="SM00332">
    <property type="entry name" value="PP2Cc"/>
    <property type="match status" value="1"/>
</dbReference>
<keyword evidence="5" id="KW-0067">ATP-binding</keyword>
<dbReference type="CDD" id="cd00143">
    <property type="entry name" value="PP2Cc"/>
    <property type="match status" value="1"/>
</dbReference>
<dbReference type="GO" id="GO:0005524">
    <property type="term" value="F:ATP binding"/>
    <property type="evidence" value="ECO:0007669"/>
    <property type="project" value="UniProtKB-KW"/>
</dbReference>
<organism evidence="8 9">
    <name type="scientific">Pseudomonas syringae pv. coriandricola</name>
    <dbReference type="NCBI Taxonomy" id="264453"/>
    <lineage>
        <taxon>Bacteria</taxon>
        <taxon>Pseudomonadati</taxon>
        <taxon>Pseudomonadota</taxon>
        <taxon>Gammaproteobacteria</taxon>
        <taxon>Pseudomonadales</taxon>
        <taxon>Pseudomonadaceae</taxon>
        <taxon>Pseudomonas</taxon>
    </lineage>
</organism>
<evidence type="ECO:0000259" key="7">
    <source>
        <dbReference type="PROSITE" id="PS51746"/>
    </source>
</evidence>
<dbReference type="Pfam" id="PF13672">
    <property type="entry name" value="PP2C_2"/>
    <property type="match status" value="1"/>
</dbReference>
<dbReference type="Pfam" id="PF00069">
    <property type="entry name" value="Pkinase"/>
    <property type="match status" value="1"/>
</dbReference>
<accession>A0A3M5R9S0</accession>
<evidence type="ECO:0000259" key="6">
    <source>
        <dbReference type="PROSITE" id="PS50011"/>
    </source>
</evidence>
<keyword evidence="1 8" id="KW-0723">Serine/threonine-protein kinase</keyword>
<evidence type="ECO:0000256" key="3">
    <source>
        <dbReference type="ARBA" id="ARBA00022741"/>
    </source>
</evidence>
<name>A0A3M5R9S0_9PSED</name>
<dbReference type="SUPFAM" id="SSF56112">
    <property type="entry name" value="Protein kinase-like (PK-like)"/>
    <property type="match status" value="1"/>
</dbReference>
<dbReference type="SUPFAM" id="SSF81606">
    <property type="entry name" value="PP2C-like"/>
    <property type="match status" value="1"/>
</dbReference>
<evidence type="ECO:0000256" key="5">
    <source>
        <dbReference type="ARBA" id="ARBA00022840"/>
    </source>
</evidence>